<name>A0A8H8S5I5_9HELO</name>
<comment type="caution">
    <text evidence="2">The sequence shown here is derived from an EMBL/GenBank/DDBJ whole genome shotgun (WGS) entry which is preliminary data.</text>
</comment>
<feature type="compositionally biased region" description="Basic and acidic residues" evidence="1">
    <location>
        <begin position="23"/>
        <end position="39"/>
    </location>
</feature>
<sequence>MSLDSSPRTSSDSAMPSATKKTNVLERAAKKVLRSAKEHHDSVNAAYDAYYGRRV</sequence>
<evidence type="ECO:0000313" key="3">
    <source>
        <dbReference type="Proteomes" id="UP000443090"/>
    </source>
</evidence>
<dbReference type="EMBL" id="QGMI01000100">
    <property type="protein sequence ID" value="TVY47296.1"/>
    <property type="molecule type" value="Genomic_DNA"/>
</dbReference>
<dbReference type="OrthoDB" id="3494771at2759"/>
<organism evidence="2 3">
    <name type="scientific">Lachnellula occidentalis</name>
    <dbReference type="NCBI Taxonomy" id="215460"/>
    <lineage>
        <taxon>Eukaryota</taxon>
        <taxon>Fungi</taxon>
        <taxon>Dikarya</taxon>
        <taxon>Ascomycota</taxon>
        <taxon>Pezizomycotina</taxon>
        <taxon>Leotiomycetes</taxon>
        <taxon>Helotiales</taxon>
        <taxon>Lachnaceae</taxon>
        <taxon>Lachnellula</taxon>
    </lineage>
</organism>
<keyword evidence="3" id="KW-1185">Reference proteome</keyword>
<evidence type="ECO:0000256" key="1">
    <source>
        <dbReference type="SAM" id="MobiDB-lite"/>
    </source>
</evidence>
<evidence type="ECO:0000313" key="2">
    <source>
        <dbReference type="EMBL" id="TVY47296.1"/>
    </source>
</evidence>
<accession>A0A8H8S5I5</accession>
<dbReference type="Proteomes" id="UP000443090">
    <property type="component" value="Unassembled WGS sequence"/>
</dbReference>
<feature type="compositionally biased region" description="Low complexity" evidence="1">
    <location>
        <begin position="1"/>
        <end position="17"/>
    </location>
</feature>
<gene>
    <name evidence="2" type="ORF">LOCC1_G002863</name>
</gene>
<feature type="region of interest" description="Disordered" evidence="1">
    <location>
        <begin position="1"/>
        <end position="39"/>
    </location>
</feature>
<protein>
    <submittedName>
        <fullName evidence="2">Uncharacterized protein</fullName>
    </submittedName>
</protein>
<proteinExistence type="predicted"/>
<reference evidence="2 3" key="1">
    <citation type="submission" date="2018-05" db="EMBL/GenBank/DDBJ databases">
        <title>Genome sequencing and assembly of the regulated plant pathogen Lachnellula willkommii and related sister species for the development of diagnostic species identification markers.</title>
        <authorList>
            <person name="Giroux E."/>
            <person name="Bilodeau G."/>
        </authorList>
    </citation>
    <scope>NUCLEOTIDE SEQUENCE [LARGE SCALE GENOMIC DNA]</scope>
    <source>
        <strain evidence="2 3">CBS 160.35</strain>
    </source>
</reference>
<dbReference type="AlphaFoldDB" id="A0A8H8S5I5"/>